<dbReference type="InterPro" id="IPR001173">
    <property type="entry name" value="Glyco_trans_2-like"/>
</dbReference>
<dbReference type="SUPFAM" id="SSF53448">
    <property type="entry name" value="Nucleotide-diphospho-sugar transferases"/>
    <property type="match status" value="1"/>
</dbReference>
<dbReference type="CDD" id="cd00761">
    <property type="entry name" value="Glyco_tranf_GTA_type"/>
    <property type="match status" value="1"/>
</dbReference>
<dbReference type="RefSeq" id="WP_348759052.1">
    <property type="nucleotide sequence ID" value="NZ_OZ026884.1"/>
</dbReference>
<organism evidence="3 4">
    <name type="scientific">Candidatus Methylocalor cossyra</name>
    <dbReference type="NCBI Taxonomy" id="3108543"/>
    <lineage>
        <taxon>Bacteria</taxon>
        <taxon>Pseudomonadati</taxon>
        <taxon>Pseudomonadota</taxon>
        <taxon>Gammaproteobacteria</taxon>
        <taxon>Methylococcales</taxon>
        <taxon>Methylococcaceae</taxon>
        <taxon>Candidatus Methylocalor</taxon>
    </lineage>
</organism>
<dbReference type="GO" id="GO:0016740">
    <property type="term" value="F:transferase activity"/>
    <property type="evidence" value="ECO:0007669"/>
    <property type="project" value="UniProtKB-KW"/>
</dbReference>
<feature type="domain" description="Glycosyltransferase 2-like" evidence="2">
    <location>
        <begin position="10"/>
        <end position="125"/>
    </location>
</feature>
<evidence type="ECO:0000256" key="1">
    <source>
        <dbReference type="PROSITE-ProRule" id="PRU00339"/>
    </source>
</evidence>
<protein>
    <submittedName>
        <fullName evidence="3">Glycosyl transferase family 2</fullName>
    </submittedName>
</protein>
<dbReference type="Proteomes" id="UP001497493">
    <property type="component" value="Chromosome"/>
</dbReference>
<dbReference type="InterPro" id="IPR050834">
    <property type="entry name" value="Glycosyltransf_2"/>
</dbReference>
<dbReference type="PROSITE" id="PS50005">
    <property type="entry name" value="TPR"/>
    <property type="match status" value="1"/>
</dbReference>
<feature type="repeat" description="TPR" evidence="1">
    <location>
        <begin position="259"/>
        <end position="292"/>
    </location>
</feature>
<reference evidence="3 4" key="1">
    <citation type="submission" date="2024-04" db="EMBL/GenBank/DDBJ databases">
        <authorList>
            <person name="Cremers G."/>
        </authorList>
    </citation>
    <scope>NUCLEOTIDE SEQUENCE [LARGE SCALE GENOMIC DNA]</scope>
    <source>
        <strain evidence="3">MeCH1-AG</strain>
    </source>
</reference>
<gene>
    <name evidence="3" type="ORF">MECH1_V1_0731</name>
</gene>
<evidence type="ECO:0000313" key="4">
    <source>
        <dbReference type="Proteomes" id="UP001497493"/>
    </source>
</evidence>
<proteinExistence type="predicted"/>
<keyword evidence="4" id="KW-1185">Reference proteome</keyword>
<name>A0ABM9NG75_9GAMM</name>
<dbReference type="Gene3D" id="3.90.550.10">
    <property type="entry name" value="Spore Coat Polysaccharide Biosynthesis Protein SpsA, Chain A"/>
    <property type="match status" value="1"/>
</dbReference>
<accession>A0ABM9NG75</accession>
<dbReference type="PANTHER" id="PTHR43685">
    <property type="entry name" value="GLYCOSYLTRANSFERASE"/>
    <property type="match status" value="1"/>
</dbReference>
<evidence type="ECO:0000313" key="3">
    <source>
        <dbReference type="EMBL" id="CAL1239507.1"/>
    </source>
</evidence>
<dbReference type="InterPro" id="IPR019734">
    <property type="entry name" value="TPR_rpt"/>
</dbReference>
<keyword evidence="3" id="KW-0808">Transferase</keyword>
<dbReference type="SUPFAM" id="SSF48452">
    <property type="entry name" value="TPR-like"/>
    <property type="match status" value="1"/>
</dbReference>
<keyword evidence="1" id="KW-0802">TPR repeat</keyword>
<dbReference type="InterPro" id="IPR011990">
    <property type="entry name" value="TPR-like_helical_dom_sf"/>
</dbReference>
<sequence>MAKTVSVAAVVPAYNSAQFLPGAIASIRQQTAAIDEIIVVDDGSTDDTAAVVRRLGSDIRYIRQDNSGPSAARNAGIEAARSHWIALLDADDTWVPDKTRRQLALAERFPDLALIASDRSEVDATGTVIVESLFQRHGLGSFFAQLEGRPIPDALARLVEKNFIPTSSVLVKREVVLNCGGFRTDLRFSEDMELWCRIAARHPIACVAAVLTVYRRHGANAVDRTEDMMRGLIKTMTALRADYRDLLREARRDPDELVARQWANLGYYYFDQTQFGRARRSFLRSLREKPNRRAALYLMASLLPPAAVRFGRQLKQAWSGR</sequence>
<dbReference type="PANTHER" id="PTHR43685:SF2">
    <property type="entry name" value="GLYCOSYLTRANSFERASE 2-LIKE DOMAIN-CONTAINING PROTEIN"/>
    <property type="match status" value="1"/>
</dbReference>
<evidence type="ECO:0000259" key="2">
    <source>
        <dbReference type="Pfam" id="PF00535"/>
    </source>
</evidence>
<dbReference type="InterPro" id="IPR029044">
    <property type="entry name" value="Nucleotide-diphossugar_trans"/>
</dbReference>
<dbReference type="Pfam" id="PF00535">
    <property type="entry name" value="Glycos_transf_2"/>
    <property type="match status" value="1"/>
</dbReference>
<dbReference type="EMBL" id="OZ026884">
    <property type="protein sequence ID" value="CAL1239507.1"/>
    <property type="molecule type" value="Genomic_DNA"/>
</dbReference>